<dbReference type="Proteomes" id="UP000054058">
    <property type="component" value="Unassembled WGS sequence"/>
</dbReference>
<feature type="domain" description="DUF7840" evidence="2">
    <location>
        <begin position="413"/>
        <end position="494"/>
    </location>
</feature>
<organism evidence="3 4">
    <name type="scientific">Marinomonas ushuaiensis DSM 15871</name>
    <dbReference type="NCBI Taxonomy" id="1122207"/>
    <lineage>
        <taxon>Bacteria</taxon>
        <taxon>Pseudomonadati</taxon>
        <taxon>Pseudomonadota</taxon>
        <taxon>Gammaproteobacteria</taxon>
        <taxon>Oceanospirillales</taxon>
        <taxon>Oceanospirillaceae</taxon>
        <taxon>Marinomonas</taxon>
    </lineage>
</organism>
<dbReference type="RefSeq" id="WP_036160426.1">
    <property type="nucleotide sequence ID" value="NZ_JAMB01000004.1"/>
</dbReference>
<evidence type="ECO:0000313" key="3">
    <source>
        <dbReference type="EMBL" id="ETX11411.1"/>
    </source>
</evidence>
<feature type="domain" description="Lnb N-terminal periplasmic" evidence="1">
    <location>
        <begin position="119"/>
        <end position="251"/>
    </location>
</feature>
<sequence>MRQTYQYRELLTFFLSLICLVFPLHISAKNVIFDPSFTEFFLKNASPLISQIEKKKGLGYKSLKNQFDLTGCHSDQLHSPELLEITEAYELNSKLKDLLSKCNTNLSAQEYDLQQLLKNKDPYLIIAGESLNSPMSYFGHSLLLFLDKKDFYFSPVISVLAPTEGLSTFEQIGKGGFSFIHAELNVIPLHQVIDFYNDQESRNLRFIKLPKSTFNTEKLVNYFDSQLSDQLTYNFFTRNCSTYLYDALNYACDCFENSPSIITPVFIEKKVQQHLTSSSRFEIHSLFNTFNKGYQALHYRQRNLVKDMFFDNDRTYLSHNKKVGDVAVLASRLSFESYHNPNQAYTQLLTAYGKDNSLLSELPISETTSDESLDTVSISSAKISIQEKSINIKLSAIDFDHFEQRPHHFISSKLSAGTIELTQTKESTSLNALELLNIQAITPLNFVTKKPSWRLKLGIERNDANKLEGVISTGVGVASNAFELKMYVLPSIELRSTLKFPVYSGVQLNTKQLSIKYEIKNLDEHSLTFYRRENSAFGYEYNVFKQESNDPQHQFTLSYYF</sequence>
<dbReference type="OrthoDB" id="6094081at2"/>
<name>X7E8C4_9GAMM</name>
<dbReference type="PATRIC" id="fig|1122207.3.peg.1386"/>
<dbReference type="EMBL" id="JAMB01000004">
    <property type="protein sequence ID" value="ETX11411.1"/>
    <property type="molecule type" value="Genomic_DNA"/>
</dbReference>
<evidence type="ECO:0000259" key="2">
    <source>
        <dbReference type="Pfam" id="PF25222"/>
    </source>
</evidence>
<comment type="caution">
    <text evidence="3">The sequence shown here is derived from an EMBL/GenBank/DDBJ whole genome shotgun (WGS) entry which is preliminary data.</text>
</comment>
<protein>
    <submittedName>
        <fullName evidence="3">Uncharacterized protein</fullName>
    </submittedName>
</protein>
<proteinExistence type="predicted"/>
<gene>
    <name evidence="3" type="ORF">MUS1_11265</name>
</gene>
<dbReference type="InterPro" id="IPR025178">
    <property type="entry name" value="Lnb_N"/>
</dbReference>
<dbReference type="Pfam" id="PF13387">
    <property type="entry name" value="Lnb_N"/>
    <property type="match status" value="1"/>
</dbReference>
<dbReference type="Pfam" id="PF25222">
    <property type="entry name" value="DUF7840"/>
    <property type="match status" value="1"/>
</dbReference>
<evidence type="ECO:0000259" key="1">
    <source>
        <dbReference type="Pfam" id="PF13387"/>
    </source>
</evidence>
<dbReference type="STRING" id="1122207.MUS1_11265"/>
<keyword evidence="4" id="KW-1185">Reference proteome</keyword>
<accession>X7E8C4</accession>
<dbReference type="AlphaFoldDB" id="X7E8C4"/>
<dbReference type="InterPro" id="IPR057162">
    <property type="entry name" value="DUF7840"/>
</dbReference>
<evidence type="ECO:0000313" key="4">
    <source>
        <dbReference type="Proteomes" id="UP000054058"/>
    </source>
</evidence>
<reference evidence="3 4" key="1">
    <citation type="submission" date="2014-01" db="EMBL/GenBank/DDBJ databases">
        <title>Marinomonas ushuaiensis DSM 15871 Genome Sequencing.</title>
        <authorList>
            <person name="Lai Q."/>
            <person name="Shao Z.S."/>
        </authorList>
    </citation>
    <scope>NUCLEOTIDE SEQUENCE [LARGE SCALE GENOMIC DNA]</scope>
    <source>
        <strain evidence="3 4">DSM 15871</strain>
    </source>
</reference>